<evidence type="ECO:0008006" key="3">
    <source>
        <dbReference type="Google" id="ProtNLM"/>
    </source>
</evidence>
<comment type="caution">
    <text evidence="1">The sequence shown here is derived from an EMBL/GenBank/DDBJ whole genome shotgun (WGS) entry which is preliminary data.</text>
</comment>
<reference evidence="1 2" key="1">
    <citation type="journal article" date="2016" name="Nat. Commun.">
        <title>Thousands of microbial genomes shed light on interconnected biogeochemical processes in an aquifer system.</title>
        <authorList>
            <person name="Anantharaman K."/>
            <person name="Brown C.T."/>
            <person name="Hug L.A."/>
            <person name="Sharon I."/>
            <person name="Castelle C.J."/>
            <person name="Probst A.J."/>
            <person name="Thomas B.C."/>
            <person name="Singh A."/>
            <person name="Wilkins M.J."/>
            <person name="Karaoz U."/>
            <person name="Brodie E.L."/>
            <person name="Williams K.H."/>
            <person name="Hubbard S.S."/>
            <person name="Banfield J.F."/>
        </authorList>
    </citation>
    <scope>NUCLEOTIDE SEQUENCE [LARGE SCALE GENOMIC DNA]</scope>
</reference>
<dbReference type="AlphaFoldDB" id="A0A1G1VQP2"/>
<name>A0A1G1VQP2_9BACT</name>
<evidence type="ECO:0000313" key="1">
    <source>
        <dbReference type="EMBL" id="OGY17703.1"/>
    </source>
</evidence>
<dbReference type="STRING" id="1797589.A2784_00840"/>
<dbReference type="EMBL" id="MHCH01000016">
    <property type="protein sequence ID" value="OGY17703.1"/>
    <property type="molecule type" value="Genomic_DNA"/>
</dbReference>
<proteinExistence type="predicted"/>
<organism evidence="1 2">
    <name type="scientific">Candidatus Chisholmbacteria bacterium RIFCSPHIGHO2_01_FULL_48_12</name>
    <dbReference type="NCBI Taxonomy" id="1797589"/>
    <lineage>
        <taxon>Bacteria</taxon>
        <taxon>Candidatus Chisholmiibacteriota</taxon>
    </lineage>
</organism>
<accession>A0A1G1VQP2</accession>
<gene>
    <name evidence="1" type="ORF">A2784_00840</name>
</gene>
<dbReference type="Proteomes" id="UP000177324">
    <property type="component" value="Unassembled WGS sequence"/>
</dbReference>
<sequence>MATAIIRLPEDEYELYKELARDKAISVAEYFRRAARKQAGIGKKKKYSIWDLGTKLVFEGGPRDGARNFDKYLYEAERAKMRRNR</sequence>
<evidence type="ECO:0000313" key="2">
    <source>
        <dbReference type="Proteomes" id="UP000177324"/>
    </source>
</evidence>
<protein>
    <recommendedName>
        <fullName evidence="3">Ribbon-helix-helix protein CopG domain-containing protein</fullName>
    </recommendedName>
</protein>